<dbReference type="PROSITE" id="PS00229">
    <property type="entry name" value="TAU_MAP_1"/>
    <property type="match status" value="4"/>
</dbReference>
<dbReference type="Pfam" id="PF00418">
    <property type="entry name" value="Tubulin-binding"/>
    <property type="match status" value="10"/>
</dbReference>
<keyword evidence="9" id="KW-1185">Reference proteome</keyword>
<comment type="subcellular location">
    <subcellularLocation>
        <location evidence="1 6">Cytoplasm</location>
        <location evidence="1 6">Cytoskeleton</location>
    </subcellularLocation>
</comment>
<reference evidence="8 9" key="1">
    <citation type="submission" date="2024-02" db="EMBL/GenBank/DDBJ databases">
        <authorList>
            <person name="Daric V."/>
            <person name="Darras S."/>
        </authorList>
    </citation>
    <scope>NUCLEOTIDE SEQUENCE [LARGE SCALE GENOMIC DNA]</scope>
</reference>
<sequence length="814" mass="88079">MEDQSIVDLSLDSFISPYNSPEKTVIVNNTITQDNTNDFIEENVVGSVVQTLSNTERHIGADSLILDLPSSNPKVPKACQSVDSLEAVENTYNNHLAKGDFVALPANPSITAIGIDVNAANDVNNHNINEEKINTDICNDLVNKHDPAAGDPVPPLLPEAVGPKQPDVNQNSQALINQQSNCDNFEPMSNDLGSMNTGRDPIQSELALTMSAEPSPTREFIAVSQDASSNNTDEGFQSKANDQQILQEMLATSPTDPEYYEMTNSEMLTVSQRMEAEFREMVQNEKLKKKLILKGSTPTPEAAETITVNSISENLNTTAVYTQESEEKNKIITSSPQRQKKTVSSLPQRKVLAAKNIQLTTSPRSQTNQRNLEKGSTRPKSFTPKTAWSISTKLNKTKTETPAKSLTPTTIRITQSAPSNRRPISAVAAKTKAVEGRETAENQTPRSRPLFYSSNQTLSSRSRPQSANSSTSSIGKPRMPETRNIQSKIGSLTNANHTPSGGNVKIETKKFDYSNVTSKCASKANITHTPGGGKVKIQSKKLNFANVEPKCGSMNNVTHTPGGGNVKISGKKLDFGKVTSKCGSKDNINHTPGGGKVKIEHKRINLSHVESKCGSRDNITHTPGGGKVKVDHRKIDLSNVQSKCGSKDNITHTPGGGKVKLEHKRINLSHVKSKCGSKDNITHTPGGGKVKVDSKKLDYSQVTSKCGSKDNICHEPQGGKVKITNRSMDFSQVSSKCGSMDNANHQAGGGMVQIFNEKLAFNDIAQSKVDSLNNANHRPGGGDVVIFDERLDFKERAACGRMDSGIHTSTSSES</sequence>
<feature type="compositionally biased region" description="Polar residues" evidence="7">
    <location>
        <begin position="441"/>
        <end position="458"/>
    </location>
</feature>
<dbReference type="EMBL" id="CAWYQH010000001">
    <property type="protein sequence ID" value="CAK8671853.1"/>
    <property type="molecule type" value="Genomic_DNA"/>
</dbReference>
<name>A0ABP0F1N7_CLALP</name>
<keyword evidence="2 6" id="KW-0963">Cytoplasm</keyword>
<feature type="compositionally biased region" description="Low complexity" evidence="7">
    <location>
        <begin position="459"/>
        <end position="473"/>
    </location>
</feature>
<evidence type="ECO:0000313" key="9">
    <source>
        <dbReference type="Proteomes" id="UP001642483"/>
    </source>
</evidence>
<gene>
    <name evidence="8" type="ORF">CVLEPA_LOCUS885</name>
</gene>
<comment type="caution">
    <text evidence="8">The sequence shown here is derived from an EMBL/GenBank/DDBJ whole genome shotgun (WGS) entry which is preliminary data.</text>
</comment>
<protein>
    <recommendedName>
        <fullName evidence="6">Microtubule-associated protein</fullName>
    </recommendedName>
</protein>
<evidence type="ECO:0000313" key="8">
    <source>
        <dbReference type="EMBL" id="CAK8671853.1"/>
    </source>
</evidence>
<feature type="compositionally biased region" description="Polar residues" evidence="7">
    <location>
        <begin position="359"/>
        <end position="370"/>
    </location>
</feature>
<feature type="region of interest" description="Disordered" evidence="7">
    <location>
        <begin position="322"/>
        <end position="346"/>
    </location>
</feature>
<evidence type="ECO:0000256" key="7">
    <source>
        <dbReference type="SAM" id="MobiDB-lite"/>
    </source>
</evidence>
<keyword evidence="4" id="KW-0677">Repeat</keyword>
<keyword evidence="3" id="KW-0597">Phosphoprotein</keyword>
<evidence type="ECO:0000256" key="5">
    <source>
        <dbReference type="ARBA" id="ARBA00023212"/>
    </source>
</evidence>
<dbReference type="InterPro" id="IPR027324">
    <property type="entry name" value="MAP2/MAP4/Tau"/>
</dbReference>
<evidence type="ECO:0000256" key="3">
    <source>
        <dbReference type="ARBA" id="ARBA00022553"/>
    </source>
</evidence>
<organism evidence="8 9">
    <name type="scientific">Clavelina lepadiformis</name>
    <name type="common">Light-bulb sea squirt</name>
    <name type="synonym">Ascidia lepadiformis</name>
    <dbReference type="NCBI Taxonomy" id="159417"/>
    <lineage>
        <taxon>Eukaryota</taxon>
        <taxon>Metazoa</taxon>
        <taxon>Chordata</taxon>
        <taxon>Tunicata</taxon>
        <taxon>Ascidiacea</taxon>
        <taxon>Aplousobranchia</taxon>
        <taxon>Clavelinidae</taxon>
        <taxon>Clavelina</taxon>
    </lineage>
</organism>
<dbReference type="PANTHER" id="PTHR11501:SF18">
    <property type="entry name" value="MICROTUBULE-ASSOCIATED PROTEIN"/>
    <property type="match status" value="1"/>
</dbReference>
<dbReference type="PANTHER" id="PTHR11501">
    <property type="entry name" value="MICROTUBULE-ASSOCIATED PROTEIN"/>
    <property type="match status" value="1"/>
</dbReference>
<keyword evidence="5 6" id="KW-0206">Cytoskeleton</keyword>
<evidence type="ECO:0000256" key="2">
    <source>
        <dbReference type="ARBA" id="ARBA00022490"/>
    </source>
</evidence>
<dbReference type="PROSITE" id="PS51491">
    <property type="entry name" value="TAU_MAP_2"/>
    <property type="match status" value="10"/>
</dbReference>
<feature type="compositionally biased region" description="Polar residues" evidence="7">
    <location>
        <begin position="331"/>
        <end position="346"/>
    </location>
</feature>
<dbReference type="Proteomes" id="UP001642483">
    <property type="component" value="Unassembled WGS sequence"/>
</dbReference>
<dbReference type="InterPro" id="IPR001084">
    <property type="entry name" value="MAP_tubulin-bd_rpt"/>
</dbReference>
<proteinExistence type="predicted"/>
<evidence type="ECO:0000256" key="1">
    <source>
        <dbReference type="ARBA" id="ARBA00004245"/>
    </source>
</evidence>
<feature type="compositionally biased region" description="Polar residues" evidence="7">
    <location>
        <begin position="378"/>
        <end position="419"/>
    </location>
</feature>
<keyword evidence="6" id="KW-0493">Microtubule</keyword>
<evidence type="ECO:0000256" key="6">
    <source>
        <dbReference type="RuleBase" id="RU000686"/>
    </source>
</evidence>
<accession>A0ABP0F1N7</accession>
<evidence type="ECO:0000256" key="4">
    <source>
        <dbReference type="ARBA" id="ARBA00022737"/>
    </source>
</evidence>
<feature type="region of interest" description="Disordered" evidence="7">
    <location>
        <begin position="359"/>
        <end position="481"/>
    </location>
</feature>